<dbReference type="Pfam" id="PF09986">
    <property type="entry name" value="DUF2225"/>
    <property type="match status" value="1"/>
</dbReference>
<comment type="caution">
    <text evidence="1">The sequence shown here is derived from an EMBL/GenBank/DDBJ whole genome shotgun (WGS) entry which is preliminary data.</text>
</comment>
<keyword evidence="2" id="KW-1185">Reference proteome</keyword>
<protein>
    <recommendedName>
        <fullName evidence="3">DUF2225 domain-containing protein</fullName>
    </recommendedName>
</protein>
<evidence type="ECO:0008006" key="3">
    <source>
        <dbReference type="Google" id="ProtNLM"/>
    </source>
</evidence>
<gene>
    <name evidence="1" type="ORF">CD30_04980</name>
</gene>
<dbReference type="RefSeq" id="WP_036173183.1">
    <property type="nucleotide sequence ID" value="NZ_AVCZ01000005.1"/>
</dbReference>
<sequence length="235" mass="27694">MEMSPYYEKQIECINCKKTFPSYKVRSKFIKVNQTESDFRPIYADTNVNALFYNVFVCEHCGFSFTEDFNKYFAPGVKEQIDEQITKKWVHHTFSGERTISQAVQAYKLALLCGTIKKEKNVSLAGLSLRIGWLYRSMGNLEQEERFIKLSRDYYLESFSNEDYASTQMSGVRVMYMIAELSRRINDIENATRFFSKVIEQQHIGGEAKLIDMAKEQWQLVREEREKLREELPKN</sequence>
<evidence type="ECO:0000313" key="2">
    <source>
        <dbReference type="Proteomes" id="UP000030595"/>
    </source>
</evidence>
<name>A0A0A3J3N6_9BACL</name>
<accession>A0A0A3J3N6</accession>
<dbReference type="EMBL" id="JPVQ01000005">
    <property type="protein sequence ID" value="KGR91664.1"/>
    <property type="molecule type" value="Genomic_DNA"/>
</dbReference>
<dbReference type="Proteomes" id="UP000030595">
    <property type="component" value="Unassembled WGS sequence"/>
</dbReference>
<dbReference type="OrthoDB" id="9780343at2"/>
<proteinExistence type="predicted"/>
<dbReference type="AlphaFoldDB" id="A0A0A3J3N6"/>
<organism evidence="1 2">
    <name type="scientific">Ureibacillus massiliensis 4400831 = CIP 108448 = CCUG 49529</name>
    <dbReference type="NCBI Taxonomy" id="1211035"/>
    <lineage>
        <taxon>Bacteria</taxon>
        <taxon>Bacillati</taxon>
        <taxon>Bacillota</taxon>
        <taxon>Bacilli</taxon>
        <taxon>Bacillales</taxon>
        <taxon>Caryophanaceae</taxon>
        <taxon>Ureibacillus</taxon>
    </lineage>
</organism>
<dbReference type="InterPro" id="IPR018708">
    <property type="entry name" value="DUF2225"/>
</dbReference>
<dbReference type="eggNOG" id="COG1655">
    <property type="taxonomic scope" value="Bacteria"/>
</dbReference>
<evidence type="ECO:0000313" key="1">
    <source>
        <dbReference type="EMBL" id="KGR91664.1"/>
    </source>
</evidence>
<reference evidence="1 2" key="1">
    <citation type="submission" date="2014-02" db="EMBL/GenBank/DDBJ databases">
        <title>Draft genome sequence of Lysinibacillus massiliensis CCUG 49529.</title>
        <authorList>
            <person name="Zhang F."/>
            <person name="Wang G."/>
            <person name="Zhang L."/>
        </authorList>
    </citation>
    <scope>NUCLEOTIDE SEQUENCE [LARGE SCALE GENOMIC DNA]</scope>
    <source>
        <strain evidence="1 2">CCUG 49529</strain>
    </source>
</reference>